<dbReference type="EMBL" id="JARBDR010000214">
    <property type="protein sequence ID" value="KAJ8318541.1"/>
    <property type="molecule type" value="Genomic_DNA"/>
</dbReference>
<comment type="similarity">
    <text evidence="2">Belongs to the IFI6/IFI27 family.</text>
</comment>
<protein>
    <recommendedName>
        <fullName evidence="9">ISG12 protein</fullName>
    </recommendedName>
</protein>
<dbReference type="PANTHER" id="PTHR16932:SF18">
    <property type="entry name" value="INTERFERON, ALPHA-INDUCIBLE PROTEIN 27-LIKE 2"/>
    <property type="match status" value="1"/>
</dbReference>
<dbReference type="Proteomes" id="UP001217089">
    <property type="component" value="Unassembled WGS sequence"/>
</dbReference>
<accession>A0ABQ9FPB1</accession>
<evidence type="ECO:0000313" key="8">
    <source>
        <dbReference type="Proteomes" id="UP001217089"/>
    </source>
</evidence>
<feature type="transmembrane region" description="Helical" evidence="6">
    <location>
        <begin position="46"/>
        <end position="71"/>
    </location>
</feature>
<feature type="transmembrane region" description="Helical" evidence="6">
    <location>
        <begin position="21"/>
        <end position="40"/>
    </location>
</feature>
<comment type="caution">
    <text evidence="7">The sequence shown here is derived from an EMBL/GenBank/DDBJ whole genome shotgun (WGS) entry which is preliminary data.</text>
</comment>
<keyword evidence="4 6" id="KW-1133">Transmembrane helix</keyword>
<dbReference type="InterPro" id="IPR038213">
    <property type="entry name" value="IFI6/IFI27-like_sf"/>
</dbReference>
<evidence type="ECO:0000256" key="4">
    <source>
        <dbReference type="ARBA" id="ARBA00022989"/>
    </source>
</evidence>
<reference evidence="7 8" key="1">
    <citation type="submission" date="2022-12" db="EMBL/GenBank/DDBJ databases">
        <title>Chromosome-level genome of Tegillarca granosa.</title>
        <authorList>
            <person name="Kim J."/>
        </authorList>
    </citation>
    <scope>NUCLEOTIDE SEQUENCE [LARGE SCALE GENOMIC DNA]</scope>
    <source>
        <strain evidence="7">Teg-2019</strain>
        <tissue evidence="7">Adductor muscle</tissue>
    </source>
</reference>
<organism evidence="7 8">
    <name type="scientific">Tegillarca granosa</name>
    <name type="common">Malaysian cockle</name>
    <name type="synonym">Anadara granosa</name>
    <dbReference type="NCBI Taxonomy" id="220873"/>
    <lineage>
        <taxon>Eukaryota</taxon>
        <taxon>Metazoa</taxon>
        <taxon>Spiralia</taxon>
        <taxon>Lophotrochozoa</taxon>
        <taxon>Mollusca</taxon>
        <taxon>Bivalvia</taxon>
        <taxon>Autobranchia</taxon>
        <taxon>Pteriomorphia</taxon>
        <taxon>Arcoida</taxon>
        <taxon>Arcoidea</taxon>
        <taxon>Arcidae</taxon>
        <taxon>Tegillarca</taxon>
    </lineage>
</organism>
<proteinExistence type="inferred from homology"/>
<evidence type="ECO:0008006" key="9">
    <source>
        <dbReference type="Google" id="ProtNLM"/>
    </source>
</evidence>
<feature type="transmembrane region" description="Helical" evidence="6">
    <location>
        <begin position="83"/>
        <end position="106"/>
    </location>
</feature>
<evidence type="ECO:0000256" key="6">
    <source>
        <dbReference type="SAM" id="Phobius"/>
    </source>
</evidence>
<keyword evidence="3 6" id="KW-0812">Transmembrane</keyword>
<keyword evidence="8" id="KW-1185">Reference proteome</keyword>
<sequence>MCFNFNGNWTGKRGKTFGSNSLITGLIIGGATAVVAPVTVPAALGVLGFTSAGIAAGSFTASFMASYGGAVASGSACAIAQSIGAAGIGTAATAASAATATVVGLII</sequence>
<evidence type="ECO:0000313" key="7">
    <source>
        <dbReference type="EMBL" id="KAJ8318541.1"/>
    </source>
</evidence>
<evidence type="ECO:0000256" key="1">
    <source>
        <dbReference type="ARBA" id="ARBA00004141"/>
    </source>
</evidence>
<evidence type="ECO:0000256" key="2">
    <source>
        <dbReference type="ARBA" id="ARBA00007262"/>
    </source>
</evidence>
<dbReference type="PANTHER" id="PTHR16932">
    <property type="entry name" value="INTERFERON ALPHA-INDUCIBLE PROTEIN 27"/>
    <property type="match status" value="1"/>
</dbReference>
<evidence type="ECO:0000256" key="3">
    <source>
        <dbReference type="ARBA" id="ARBA00022692"/>
    </source>
</evidence>
<name>A0ABQ9FPB1_TEGGR</name>
<keyword evidence="5 6" id="KW-0472">Membrane</keyword>
<dbReference type="InterPro" id="IPR009311">
    <property type="entry name" value="IFI6/IFI27-like"/>
</dbReference>
<gene>
    <name evidence="7" type="ORF">KUTeg_003632</name>
</gene>
<dbReference type="Gene3D" id="6.10.110.10">
    <property type="match status" value="1"/>
</dbReference>
<comment type="subcellular location">
    <subcellularLocation>
        <location evidence="1">Membrane</location>
        <topology evidence="1">Multi-pass membrane protein</topology>
    </subcellularLocation>
</comment>
<evidence type="ECO:0000256" key="5">
    <source>
        <dbReference type="ARBA" id="ARBA00023136"/>
    </source>
</evidence>
<dbReference type="Pfam" id="PF06140">
    <property type="entry name" value="Ifi-6-16"/>
    <property type="match status" value="1"/>
</dbReference>